<dbReference type="PROSITE" id="PS51194">
    <property type="entry name" value="HELICASE_CTER"/>
    <property type="match status" value="1"/>
</dbReference>
<dbReference type="OrthoDB" id="9759544at2"/>
<keyword evidence="1 12" id="KW-0639">Primosome</keyword>
<dbReference type="RefSeq" id="WP_023053452.1">
    <property type="nucleotide sequence ID" value="NZ_AWXA01000025.1"/>
</dbReference>
<dbReference type="PATRIC" id="fig|1111454.3.peg.971"/>
<feature type="binding site" evidence="12">
    <location>
        <position position="537"/>
    </location>
    <ligand>
        <name>Zn(2+)</name>
        <dbReference type="ChEBI" id="CHEBI:29105"/>
        <label>1</label>
    </ligand>
</feature>
<dbReference type="PROSITE" id="PS51192">
    <property type="entry name" value="HELICASE_ATP_BIND_1"/>
    <property type="match status" value="1"/>
</dbReference>
<dbReference type="GO" id="GO:0006310">
    <property type="term" value="P:DNA recombination"/>
    <property type="evidence" value="ECO:0007669"/>
    <property type="project" value="InterPro"/>
</dbReference>
<dbReference type="NCBIfam" id="TIGR00595">
    <property type="entry name" value="priA"/>
    <property type="match status" value="1"/>
</dbReference>
<keyword evidence="6 12" id="KW-0347">Helicase</keyword>
<sequence>MIADIIINITAKRLQQTFSYSVPPSLRLRVGDRVLVPFGSRHEEGVVIALRSGEAAASPYALKDVAALLSEEAGFQAEMIDTAFWISQYYVCNFADALRLFMVEKHGLRQTRVLSLSARGSDVAASEPALAFAAAEGEQTEKNFRSRFGDGVVDRLLKQGLLLRRNVTENRIAAKTEPYLVFCAADTAGILRRRKRQAELLSLLQEKGEMPLADVLRSGYSRDTTVALCQTGLAERRDKIRRTTALPLAAAADTTWSLTDEQQAVLASVRSERHHRTFVLHGVTGSGKTEVYLQLAKDALAAGRQVLVLVPEIALTGQIVRRFTARFGDDVVVMHSRLSKGERENNRRRMQNGESHICIGARSAVFTPVQALGLVIVDESHDSSYKQDESPRYHAVSVARKRAAYYDCPVILGSATPAIADYYLARRGVYTLLTLTKRVMGRSLPQTELVDMREELARGNYSVISSSLEALLAETLAARRQAIVLLNRRGFSTFVMCRKCGYVVKCDTCDVAMVYHKHAETLRCHYCDAEKAVPVVCPACGSKFIKFFGSGTEKVEARLQELFPAARIIRLDQDTTTRKNSSDHIIEAFRRHEYDILLGTQMVAKGHDFAGVNAVGILAADSLLNLPAYWAGERTFQLLTQASGRAGRGDFPGRVVMQTYAPEHYVMQCSAAQDYRAFYEAELVFRRELRYPPFASLIKVVITDADEVVAGKKGNELAALLRGFCGENGKDVEVIGPYVDIIKKIRNKYRLVILLRGQDMEAVKGYMKEAAAFWQHGVMIDVEPTY</sequence>
<evidence type="ECO:0000256" key="4">
    <source>
        <dbReference type="ARBA" id="ARBA00022741"/>
    </source>
</evidence>
<accession>U7UP39</accession>
<comment type="function">
    <text evidence="12">Initiates the restart of stalled replication forks, which reloads the replicative helicase on sites other than the origin of replication. Recognizes and binds to abandoned replication forks and remodels them to uncover a helicase loading site. Promotes assembly of the primosome at these replication forks.</text>
</comment>
<evidence type="ECO:0000256" key="3">
    <source>
        <dbReference type="ARBA" id="ARBA00022723"/>
    </source>
</evidence>
<dbReference type="Pfam" id="PF18074">
    <property type="entry name" value="PriA_C"/>
    <property type="match status" value="1"/>
</dbReference>
<keyword evidence="10 12" id="KW-0413">Isomerase</keyword>
<keyword evidence="7 12" id="KW-0862">Zinc</keyword>
<dbReference type="EC" id="5.6.2.4" evidence="12"/>
<dbReference type="Pfam" id="PF18319">
    <property type="entry name" value="Zn_ribbon_PriA"/>
    <property type="match status" value="1"/>
</dbReference>
<dbReference type="AlphaFoldDB" id="U7UP39"/>
<keyword evidence="5 12" id="KW-0378">Hydrolase</keyword>
<evidence type="ECO:0000256" key="1">
    <source>
        <dbReference type="ARBA" id="ARBA00022515"/>
    </source>
</evidence>
<feature type="binding site" evidence="12">
    <location>
        <position position="524"/>
    </location>
    <ligand>
        <name>Zn(2+)</name>
        <dbReference type="ChEBI" id="CHEBI:29105"/>
        <label>2</label>
    </ligand>
</feature>
<evidence type="ECO:0000313" key="15">
    <source>
        <dbReference type="EMBL" id="ERT60238.1"/>
    </source>
</evidence>
<evidence type="ECO:0000256" key="10">
    <source>
        <dbReference type="ARBA" id="ARBA00023235"/>
    </source>
</evidence>
<feature type="binding site" evidence="12">
    <location>
        <position position="500"/>
    </location>
    <ligand>
        <name>Zn(2+)</name>
        <dbReference type="ChEBI" id="CHEBI:29105"/>
        <label>1</label>
    </ligand>
</feature>
<dbReference type="InterPro" id="IPR041236">
    <property type="entry name" value="PriA_C"/>
</dbReference>
<dbReference type="SMART" id="SM00487">
    <property type="entry name" value="DEXDc"/>
    <property type="match status" value="1"/>
</dbReference>
<reference evidence="15 16" key="1">
    <citation type="submission" date="2013-09" db="EMBL/GenBank/DDBJ databases">
        <authorList>
            <person name="Durkin A.S."/>
            <person name="Haft D.R."/>
            <person name="McCorrison J."/>
            <person name="Torralba M."/>
            <person name="Gillis M."/>
            <person name="Haft D.H."/>
            <person name="Methe B."/>
            <person name="Sutton G."/>
            <person name="Nelson K.E."/>
        </authorList>
    </citation>
    <scope>NUCLEOTIDE SEQUENCE [LARGE SCALE GENOMIC DNA]</scope>
    <source>
        <strain evidence="15 16">BV3C16-1</strain>
    </source>
</reference>
<evidence type="ECO:0000256" key="2">
    <source>
        <dbReference type="ARBA" id="ARBA00022705"/>
    </source>
</evidence>
<dbReference type="STRING" id="1111454.HMPREF1250_0988"/>
<dbReference type="Pfam" id="PF00271">
    <property type="entry name" value="Helicase_C"/>
    <property type="match status" value="1"/>
</dbReference>
<feature type="domain" description="Helicase C-terminal" evidence="14">
    <location>
        <begin position="532"/>
        <end position="702"/>
    </location>
</feature>
<keyword evidence="16" id="KW-1185">Reference proteome</keyword>
<proteinExistence type="inferred from homology"/>
<dbReference type="InterPro" id="IPR001650">
    <property type="entry name" value="Helicase_C-like"/>
</dbReference>
<evidence type="ECO:0000256" key="5">
    <source>
        <dbReference type="ARBA" id="ARBA00022801"/>
    </source>
</evidence>
<keyword evidence="2 12" id="KW-0235">DNA replication</keyword>
<feature type="binding site" evidence="12">
    <location>
        <position position="506"/>
    </location>
    <ligand>
        <name>Zn(2+)</name>
        <dbReference type="ChEBI" id="CHEBI:29105"/>
        <label>2</label>
    </ligand>
</feature>
<dbReference type="SUPFAM" id="SSF52540">
    <property type="entry name" value="P-loop containing nucleoside triphosphate hydrolases"/>
    <property type="match status" value="2"/>
</dbReference>
<dbReference type="CDD" id="cd17929">
    <property type="entry name" value="DEXHc_priA"/>
    <property type="match status" value="1"/>
</dbReference>
<comment type="subunit">
    <text evidence="12">Component of the replication restart primosome.</text>
</comment>
<evidence type="ECO:0000313" key="16">
    <source>
        <dbReference type="Proteomes" id="UP000017090"/>
    </source>
</evidence>
<dbReference type="GO" id="GO:0008270">
    <property type="term" value="F:zinc ion binding"/>
    <property type="evidence" value="ECO:0007669"/>
    <property type="project" value="UniProtKB-UniRule"/>
</dbReference>
<comment type="catalytic activity">
    <reaction evidence="11 12">
        <text>ATP + H2O = ADP + phosphate + H(+)</text>
        <dbReference type="Rhea" id="RHEA:13065"/>
        <dbReference type="ChEBI" id="CHEBI:15377"/>
        <dbReference type="ChEBI" id="CHEBI:15378"/>
        <dbReference type="ChEBI" id="CHEBI:30616"/>
        <dbReference type="ChEBI" id="CHEBI:43474"/>
        <dbReference type="ChEBI" id="CHEBI:456216"/>
        <dbReference type="EC" id="5.6.2.4"/>
    </reaction>
</comment>
<evidence type="ECO:0000259" key="13">
    <source>
        <dbReference type="PROSITE" id="PS51192"/>
    </source>
</evidence>
<dbReference type="GO" id="GO:0006269">
    <property type="term" value="P:DNA replication, synthesis of primer"/>
    <property type="evidence" value="ECO:0007669"/>
    <property type="project" value="UniProtKB-KW"/>
</dbReference>
<dbReference type="CDD" id="cd18804">
    <property type="entry name" value="SF2_C_priA"/>
    <property type="match status" value="1"/>
</dbReference>
<evidence type="ECO:0000256" key="12">
    <source>
        <dbReference type="HAMAP-Rule" id="MF_00983"/>
    </source>
</evidence>
<dbReference type="GO" id="GO:0006270">
    <property type="term" value="P:DNA replication initiation"/>
    <property type="evidence" value="ECO:0007669"/>
    <property type="project" value="TreeGrafter"/>
</dbReference>
<keyword evidence="3 12" id="KW-0479">Metal-binding</keyword>
<dbReference type="GO" id="GO:1990077">
    <property type="term" value="C:primosome complex"/>
    <property type="evidence" value="ECO:0007669"/>
    <property type="project" value="UniProtKB-UniRule"/>
</dbReference>
<dbReference type="GO" id="GO:0016887">
    <property type="term" value="F:ATP hydrolysis activity"/>
    <property type="evidence" value="ECO:0007669"/>
    <property type="project" value="RHEA"/>
</dbReference>
<dbReference type="EMBL" id="AWXA01000025">
    <property type="protein sequence ID" value="ERT60238.1"/>
    <property type="molecule type" value="Genomic_DNA"/>
</dbReference>
<organism evidence="15 16">
    <name type="scientific">Megasphaera vaginalis</name>
    <name type="common">ex Srinivasan et al. 2021</name>
    <dbReference type="NCBI Taxonomy" id="1111454"/>
    <lineage>
        <taxon>Bacteria</taxon>
        <taxon>Bacillati</taxon>
        <taxon>Bacillota</taxon>
        <taxon>Negativicutes</taxon>
        <taxon>Veillonellales</taxon>
        <taxon>Veillonellaceae</taxon>
        <taxon>Megasphaera</taxon>
    </lineage>
</organism>
<dbReference type="Gene3D" id="3.40.1440.60">
    <property type="entry name" value="PriA, 3(prime) DNA-binding domain"/>
    <property type="match status" value="1"/>
</dbReference>
<evidence type="ECO:0000256" key="9">
    <source>
        <dbReference type="ARBA" id="ARBA00023125"/>
    </source>
</evidence>
<dbReference type="PANTHER" id="PTHR30580">
    <property type="entry name" value="PRIMOSOMAL PROTEIN N"/>
    <property type="match status" value="1"/>
</dbReference>
<evidence type="ECO:0000256" key="8">
    <source>
        <dbReference type="ARBA" id="ARBA00022840"/>
    </source>
</evidence>
<evidence type="ECO:0000256" key="7">
    <source>
        <dbReference type="ARBA" id="ARBA00022833"/>
    </source>
</evidence>
<dbReference type="Gene3D" id="3.40.50.300">
    <property type="entry name" value="P-loop containing nucleotide triphosphate hydrolases"/>
    <property type="match status" value="2"/>
</dbReference>
<evidence type="ECO:0000256" key="6">
    <source>
        <dbReference type="ARBA" id="ARBA00022806"/>
    </source>
</evidence>
<protein>
    <recommendedName>
        <fullName evidence="12">Replication restart protein PriA</fullName>
    </recommendedName>
    <alternativeName>
        <fullName evidence="12">ATP-dependent DNA helicase PriA</fullName>
        <ecNumber evidence="12">5.6.2.4</ecNumber>
    </alternativeName>
    <alternativeName>
        <fullName evidence="12">DNA 3'-5' helicase PriA</fullName>
    </alternativeName>
</protein>
<feature type="domain" description="Helicase ATP-binding" evidence="13">
    <location>
        <begin position="269"/>
        <end position="435"/>
    </location>
</feature>
<dbReference type="InterPro" id="IPR014001">
    <property type="entry name" value="Helicase_ATP-bd"/>
</dbReference>
<dbReference type="eggNOG" id="COG1198">
    <property type="taxonomic scope" value="Bacteria"/>
</dbReference>
<feature type="binding site" evidence="12">
    <location>
        <position position="540"/>
    </location>
    <ligand>
        <name>Zn(2+)</name>
        <dbReference type="ChEBI" id="CHEBI:29105"/>
        <label>1</label>
    </ligand>
</feature>
<dbReference type="GO" id="GO:0006302">
    <property type="term" value="P:double-strand break repair"/>
    <property type="evidence" value="ECO:0007669"/>
    <property type="project" value="InterPro"/>
</dbReference>
<dbReference type="SMART" id="SM00490">
    <property type="entry name" value="HELICc"/>
    <property type="match status" value="1"/>
</dbReference>
<feature type="binding site" evidence="12">
    <location>
        <position position="527"/>
    </location>
    <ligand>
        <name>Zn(2+)</name>
        <dbReference type="ChEBI" id="CHEBI:29105"/>
        <label>2</label>
    </ligand>
</feature>
<feature type="binding site" evidence="12">
    <location>
        <position position="497"/>
    </location>
    <ligand>
        <name>Zn(2+)</name>
        <dbReference type="ChEBI" id="CHEBI:29105"/>
        <label>1</label>
    </ligand>
</feature>
<dbReference type="Pfam" id="PF00270">
    <property type="entry name" value="DEAD"/>
    <property type="match status" value="1"/>
</dbReference>
<evidence type="ECO:0000256" key="11">
    <source>
        <dbReference type="ARBA" id="ARBA00048988"/>
    </source>
</evidence>
<comment type="cofactor">
    <cofactor evidence="12">
        <name>Zn(2+)</name>
        <dbReference type="ChEBI" id="CHEBI:29105"/>
    </cofactor>
    <text evidence="12">Binds 2 zinc ions per subunit.</text>
</comment>
<dbReference type="Pfam" id="PF17764">
    <property type="entry name" value="PriA_3primeBD"/>
    <property type="match status" value="1"/>
</dbReference>
<comment type="similarity">
    <text evidence="12">Belongs to the helicase family. PriA subfamily.</text>
</comment>
<dbReference type="InterPro" id="IPR011545">
    <property type="entry name" value="DEAD/DEAH_box_helicase_dom"/>
</dbReference>
<dbReference type="HAMAP" id="MF_00983">
    <property type="entry name" value="PriA"/>
    <property type="match status" value="1"/>
</dbReference>
<keyword evidence="8 12" id="KW-0067">ATP-binding</keyword>
<dbReference type="InterPro" id="IPR027417">
    <property type="entry name" value="P-loop_NTPase"/>
</dbReference>
<dbReference type="InterPro" id="IPR040498">
    <property type="entry name" value="PriA_CRR"/>
</dbReference>
<dbReference type="InterPro" id="IPR042115">
    <property type="entry name" value="PriA_3primeBD_sf"/>
</dbReference>
<gene>
    <name evidence="12 15" type="primary">priA</name>
    <name evidence="15" type="ORF">HMPREF1250_0988</name>
</gene>
<feature type="binding site" evidence="12">
    <location>
        <position position="509"/>
    </location>
    <ligand>
        <name>Zn(2+)</name>
        <dbReference type="ChEBI" id="CHEBI:29105"/>
        <label>2</label>
    </ligand>
</feature>
<keyword evidence="9 12" id="KW-0238">DNA-binding</keyword>
<keyword evidence="4 12" id="KW-0547">Nucleotide-binding</keyword>
<dbReference type="GO" id="GO:0043138">
    <property type="term" value="F:3'-5' DNA helicase activity"/>
    <property type="evidence" value="ECO:0007669"/>
    <property type="project" value="UniProtKB-EC"/>
</dbReference>
<dbReference type="GO" id="GO:0003677">
    <property type="term" value="F:DNA binding"/>
    <property type="evidence" value="ECO:0007669"/>
    <property type="project" value="UniProtKB-UniRule"/>
</dbReference>
<comment type="caution">
    <text evidence="15">The sequence shown here is derived from an EMBL/GenBank/DDBJ whole genome shotgun (WGS) entry which is preliminary data.</text>
</comment>
<dbReference type="Proteomes" id="UP000017090">
    <property type="component" value="Unassembled WGS sequence"/>
</dbReference>
<name>U7UP39_9FIRM</name>
<comment type="catalytic activity">
    <reaction evidence="12">
        <text>Couples ATP hydrolysis with the unwinding of duplex DNA by translocating in the 3'-5' direction.</text>
        <dbReference type="EC" id="5.6.2.4"/>
    </reaction>
</comment>
<dbReference type="GO" id="GO:0005524">
    <property type="term" value="F:ATP binding"/>
    <property type="evidence" value="ECO:0007669"/>
    <property type="project" value="UniProtKB-UniRule"/>
</dbReference>
<dbReference type="FunFam" id="3.40.50.300:FF:000489">
    <property type="entry name" value="Primosome assembly protein PriA"/>
    <property type="match status" value="1"/>
</dbReference>
<dbReference type="InterPro" id="IPR005259">
    <property type="entry name" value="PriA"/>
</dbReference>
<evidence type="ECO:0000259" key="14">
    <source>
        <dbReference type="PROSITE" id="PS51194"/>
    </source>
</evidence>
<dbReference type="PANTHER" id="PTHR30580:SF0">
    <property type="entry name" value="PRIMOSOMAL PROTEIN N"/>
    <property type="match status" value="1"/>
</dbReference>
<dbReference type="InterPro" id="IPR041222">
    <property type="entry name" value="PriA_3primeBD"/>
</dbReference>